<comment type="similarity">
    <text evidence="3">Belongs to the gas vesicle GvpF/GvpL family.</text>
</comment>
<feature type="region of interest" description="Disordered" evidence="4">
    <location>
        <begin position="242"/>
        <end position="288"/>
    </location>
</feature>
<evidence type="ECO:0000313" key="5">
    <source>
        <dbReference type="EMBL" id="SNQ47136.1"/>
    </source>
</evidence>
<evidence type="ECO:0000313" key="6">
    <source>
        <dbReference type="Proteomes" id="UP000234331"/>
    </source>
</evidence>
<protein>
    <submittedName>
        <fullName evidence="5">Gas vesicle synthesis protein GvpL/GvpF</fullName>
    </submittedName>
</protein>
<reference evidence="5 6" key="1">
    <citation type="submission" date="2017-06" db="EMBL/GenBank/DDBJ databases">
        <authorList>
            <person name="Kim H.J."/>
            <person name="Triplett B.A."/>
        </authorList>
    </citation>
    <scope>NUCLEOTIDE SEQUENCE [LARGE SCALE GENOMIC DNA]</scope>
    <source>
        <strain evidence="5">FRACA_ARgP5</strain>
    </source>
</reference>
<dbReference type="Proteomes" id="UP000234331">
    <property type="component" value="Unassembled WGS sequence"/>
</dbReference>
<dbReference type="PANTHER" id="PTHR36852">
    <property type="entry name" value="PROTEIN GVPL 2"/>
    <property type="match status" value="1"/>
</dbReference>
<organism evidence="5 6">
    <name type="scientific">Frankia canadensis</name>
    <dbReference type="NCBI Taxonomy" id="1836972"/>
    <lineage>
        <taxon>Bacteria</taxon>
        <taxon>Bacillati</taxon>
        <taxon>Actinomycetota</taxon>
        <taxon>Actinomycetes</taxon>
        <taxon>Frankiales</taxon>
        <taxon>Frankiaceae</taxon>
        <taxon>Frankia</taxon>
    </lineage>
</organism>
<dbReference type="PANTHER" id="PTHR36852:SF1">
    <property type="entry name" value="PROTEIN GVPL 2"/>
    <property type="match status" value="1"/>
</dbReference>
<gene>
    <name evidence="5" type="primary">gvpF</name>
    <name evidence="5" type="ORF">FRACA_1710009</name>
</gene>
<keyword evidence="1" id="KW-0304">Gas vesicle</keyword>
<evidence type="ECO:0000256" key="3">
    <source>
        <dbReference type="ARBA" id="ARBA00035643"/>
    </source>
</evidence>
<evidence type="ECO:0000256" key="4">
    <source>
        <dbReference type="SAM" id="MobiDB-lite"/>
    </source>
</evidence>
<dbReference type="InterPro" id="IPR009430">
    <property type="entry name" value="GvpL/GvpF"/>
</dbReference>
<dbReference type="GO" id="GO:0031412">
    <property type="term" value="P:gas vesicle organization"/>
    <property type="evidence" value="ECO:0007669"/>
    <property type="project" value="InterPro"/>
</dbReference>
<dbReference type="Pfam" id="PF06386">
    <property type="entry name" value="GvpL_GvpF"/>
    <property type="match status" value="1"/>
</dbReference>
<dbReference type="OrthoDB" id="3867411at2"/>
<dbReference type="EMBL" id="FZMO01000081">
    <property type="protein sequence ID" value="SNQ47136.1"/>
    <property type="molecule type" value="Genomic_DNA"/>
</dbReference>
<comment type="subcellular location">
    <subcellularLocation>
        <location evidence="2">Gas vesicle</location>
    </subcellularLocation>
</comment>
<keyword evidence="6" id="KW-1185">Reference proteome</keyword>
<name>A0A2I2KNA5_9ACTN</name>
<dbReference type="RefSeq" id="WP_101831033.1">
    <property type="nucleotide sequence ID" value="NZ_FZMO01000081.1"/>
</dbReference>
<evidence type="ECO:0000256" key="1">
    <source>
        <dbReference type="ARBA" id="ARBA00022987"/>
    </source>
</evidence>
<dbReference type="GO" id="GO:0031411">
    <property type="term" value="C:gas vesicle"/>
    <property type="evidence" value="ECO:0007669"/>
    <property type="project" value="UniProtKB-SubCell"/>
</dbReference>
<dbReference type="AlphaFoldDB" id="A0A2I2KNA5"/>
<accession>A0A2I2KNA5</accession>
<evidence type="ECO:0000256" key="2">
    <source>
        <dbReference type="ARBA" id="ARBA00035108"/>
    </source>
</evidence>
<proteinExistence type="inferred from homology"/>
<sequence>MSVIVYGVTKVDHPEPEPAPVGLGEPGGPVHLVRLGPLAAAVSATARLGVLGEQEAMRHVDILRLLLEAGPVLPMRLGTVAPDEESVRNEVLAPVGDMLPERLDAIDGVVELRVEAEEDERSALAAVLPGSALAGTTIPADLDSRIRLGERVADLVVARRIAQAEDVLALLRPLARADRSRRRHGGPEDPVLSWAFMVATEDVAEFGAALRRARVAHPELVIEQVGPLPAVSFVDLPPELGGRVAQDDPQAGWTGRPGEAAGDTFAGTGRWGWGDPTNRTDQGKGEES</sequence>